<evidence type="ECO:0008006" key="3">
    <source>
        <dbReference type="Google" id="ProtNLM"/>
    </source>
</evidence>
<dbReference type="Proteomes" id="UP001500305">
    <property type="component" value="Unassembled WGS sequence"/>
</dbReference>
<evidence type="ECO:0000313" key="1">
    <source>
        <dbReference type="EMBL" id="GAA2269254.1"/>
    </source>
</evidence>
<proteinExistence type="predicted"/>
<dbReference type="InterPro" id="IPR036689">
    <property type="entry name" value="ESAT-6-like_sf"/>
</dbReference>
<keyword evidence="2" id="KW-1185">Reference proteome</keyword>
<accession>A0ABN3ET16</accession>
<gene>
    <name evidence="1" type="ORF">GCM10010430_63400</name>
</gene>
<comment type="caution">
    <text evidence="1">The sequence shown here is derived from an EMBL/GenBank/DDBJ whole genome shotgun (WGS) entry which is preliminary data.</text>
</comment>
<dbReference type="EMBL" id="BAAATR010000038">
    <property type="protein sequence ID" value="GAA2269254.1"/>
    <property type="molecule type" value="Genomic_DNA"/>
</dbReference>
<dbReference type="RefSeq" id="WP_344639982.1">
    <property type="nucleotide sequence ID" value="NZ_BAAATR010000038.1"/>
</dbReference>
<organism evidence="1 2">
    <name type="scientific">Kitasatospora cystarginea</name>
    <dbReference type="NCBI Taxonomy" id="58350"/>
    <lineage>
        <taxon>Bacteria</taxon>
        <taxon>Bacillati</taxon>
        <taxon>Actinomycetota</taxon>
        <taxon>Actinomycetes</taxon>
        <taxon>Kitasatosporales</taxon>
        <taxon>Streptomycetaceae</taxon>
        <taxon>Kitasatospora</taxon>
    </lineage>
</organism>
<reference evidence="1 2" key="1">
    <citation type="journal article" date="2019" name="Int. J. Syst. Evol. Microbiol.">
        <title>The Global Catalogue of Microorganisms (GCM) 10K type strain sequencing project: providing services to taxonomists for standard genome sequencing and annotation.</title>
        <authorList>
            <consortium name="The Broad Institute Genomics Platform"/>
            <consortium name="The Broad Institute Genome Sequencing Center for Infectious Disease"/>
            <person name="Wu L."/>
            <person name="Ma J."/>
        </authorList>
    </citation>
    <scope>NUCLEOTIDE SEQUENCE [LARGE SCALE GENOMIC DNA]</scope>
    <source>
        <strain evidence="1 2">JCM 7356</strain>
    </source>
</reference>
<dbReference type="SUPFAM" id="SSF140453">
    <property type="entry name" value="EsxAB dimer-like"/>
    <property type="match status" value="1"/>
</dbReference>
<sequence length="86" mass="9169">MVGDQDGQLSQVQSRVSGITISGDAFGKLPNAHHLLQEYNDHVDANRKNLADLIEALNQTSEALNGTAQNYLQHEQELGAGLGGGQ</sequence>
<evidence type="ECO:0000313" key="2">
    <source>
        <dbReference type="Proteomes" id="UP001500305"/>
    </source>
</evidence>
<protein>
    <recommendedName>
        <fullName evidence="3">ESX-1 secretion-associated protein</fullName>
    </recommendedName>
</protein>
<name>A0ABN3ET16_9ACTN</name>